<keyword evidence="6" id="KW-1185">Reference proteome</keyword>
<dbReference type="AlphaFoldDB" id="U4K554"/>
<gene>
    <name evidence="5" type="ORF">VIBNI_A1606</name>
</gene>
<evidence type="ECO:0000313" key="6">
    <source>
        <dbReference type="Proteomes" id="UP000016895"/>
    </source>
</evidence>
<dbReference type="InterPro" id="IPR010982">
    <property type="entry name" value="Lambda_DNA-bd_dom_sf"/>
</dbReference>
<dbReference type="PANTHER" id="PTHR40661">
    <property type="match status" value="1"/>
</dbReference>
<dbReference type="InterPro" id="IPR001387">
    <property type="entry name" value="Cro/C1-type_HTH"/>
</dbReference>
<dbReference type="CDD" id="cd00093">
    <property type="entry name" value="HTH_XRE"/>
    <property type="match status" value="1"/>
</dbReference>
<dbReference type="Pfam" id="PF00717">
    <property type="entry name" value="Peptidase_S24"/>
    <property type="match status" value="1"/>
</dbReference>
<keyword evidence="1" id="KW-0805">Transcription regulation</keyword>
<reference evidence="5 6" key="1">
    <citation type="journal article" date="2013" name="ISME J.">
        <title>Comparative genomics of pathogenic lineages of Vibrio nigripulchritudo identifies virulence-associated traits.</title>
        <authorList>
            <person name="Goudenege D."/>
            <person name="Labreuche Y."/>
            <person name="Krin E."/>
            <person name="Ansquer D."/>
            <person name="Mangenot S."/>
            <person name="Calteau A."/>
            <person name="Medigue C."/>
            <person name="Mazel D."/>
            <person name="Polz M.F."/>
            <person name="Le Roux F."/>
        </authorList>
    </citation>
    <scope>NUCLEOTIDE SEQUENCE [LARGE SCALE GENOMIC DNA]</scope>
    <source>
        <strain evidence="6">SnF1</strain>
    </source>
</reference>
<dbReference type="SMART" id="SM00530">
    <property type="entry name" value="HTH_XRE"/>
    <property type="match status" value="1"/>
</dbReference>
<protein>
    <submittedName>
        <fullName evidence="5">Putative Peptidase S24/S26A/S26B/S26C</fullName>
    </submittedName>
</protein>
<dbReference type="InterPro" id="IPR036286">
    <property type="entry name" value="LexA/Signal_pep-like_sf"/>
</dbReference>
<sequence>MSISKRITQRMSDLGLKGVDITNATGVSSGGVSQWVNGVTKPGGSNLLSLAKLLQCEPEWLLNGKGISPSVVATVESGPDITGLFPLLRWEDTVSWVTTSHELDSQNLKRYPCPAPCSEKTFILQVKGISMEPDIRAGELIFVDPEVSPSNDMFVVVSREAGNKVSLKQLIIEDGKQFLKSSNPNWPEQIIPLDPNDSILGVVIFAGTFFS</sequence>
<evidence type="ECO:0000256" key="1">
    <source>
        <dbReference type="ARBA" id="ARBA00023015"/>
    </source>
</evidence>
<dbReference type="GO" id="GO:0003677">
    <property type="term" value="F:DNA binding"/>
    <property type="evidence" value="ECO:0007669"/>
    <property type="project" value="UniProtKB-KW"/>
</dbReference>
<proteinExistence type="predicted"/>
<dbReference type="Pfam" id="PF01381">
    <property type="entry name" value="HTH_3"/>
    <property type="match status" value="1"/>
</dbReference>
<dbReference type="PROSITE" id="PS50943">
    <property type="entry name" value="HTH_CROC1"/>
    <property type="match status" value="1"/>
</dbReference>
<dbReference type="SUPFAM" id="SSF47413">
    <property type="entry name" value="lambda repressor-like DNA-binding domains"/>
    <property type="match status" value="1"/>
</dbReference>
<dbReference type="RefSeq" id="WP_022550622.1">
    <property type="nucleotide sequence ID" value="NC_022528.1"/>
</dbReference>
<evidence type="ECO:0000256" key="3">
    <source>
        <dbReference type="ARBA" id="ARBA00023163"/>
    </source>
</evidence>
<name>U4K554_9VIBR</name>
<dbReference type="CDD" id="cd06529">
    <property type="entry name" value="S24_LexA-like"/>
    <property type="match status" value="1"/>
</dbReference>
<keyword evidence="2" id="KW-0238">DNA-binding</keyword>
<evidence type="ECO:0000256" key="2">
    <source>
        <dbReference type="ARBA" id="ARBA00023125"/>
    </source>
</evidence>
<accession>U4K554</accession>
<dbReference type="PANTHER" id="PTHR40661:SF3">
    <property type="entry name" value="FELS-1 PROPHAGE TRANSCRIPTIONAL REGULATOR"/>
    <property type="match status" value="1"/>
</dbReference>
<dbReference type="OrthoDB" id="9791537at2"/>
<dbReference type="Gene3D" id="2.10.109.10">
    <property type="entry name" value="Umud Fragment, subunit A"/>
    <property type="match status" value="1"/>
</dbReference>
<dbReference type="InterPro" id="IPR015927">
    <property type="entry name" value="Peptidase_S24_S26A/B/C"/>
</dbReference>
<feature type="domain" description="HTH cro/C1-type" evidence="4">
    <location>
        <begin position="24"/>
        <end position="61"/>
    </location>
</feature>
<dbReference type="SUPFAM" id="SSF51306">
    <property type="entry name" value="LexA/Signal peptidase"/>
    <property type="match status" value="1"/>
</dbReference>
<dbReference type="KEGG" id="vni:VIBNI_A1606"/>
<dbReference type="InterPro" id="IPR039418">
    <property type="entry name" value="LexA-like"/>
</dbReference>
<dbReference type="Proteomes" id="UP000016895">
    <property type="component" value="Chromosome 1"/>
</dbReference>
<organism evidence="5 6">
    <name type="scientific">Vibrio nigripulchritudo</name>
    <dbReference type="NCBI Taxonomy" id="28173"/>
    <lineage>
        <taxon>Bacteria</taxon>
        <taxon>Pseudomonadati</taxon>
        <taxon>Pseudomonadota</taxon>
        <taxon>Gammaproteobacteria</taxon>
        <taxon>Vibrionales</taxon>
        <taxon>Vibrionaceae</taxon>
        <taxon>Vibrio</taxon>
    </lineage>
</organism>
<dbReference type="EMBL" id="FO203526">
    <property type="protein sequence ID" value="CCO57721.1"/>
    <property type="molecule type" value="Genomic_DNA"/>
</dbReference>
<evidence type="ECO:0000313" key="5">
    <source>
        <dbReference type="EMBL" id="CCO57721.1"/>
    </source>
</evidence>
<dbReference type="STRING" id="28173.VIBNI_A1606"/>
<dbReference type="Gene3D" id="1.10.260.40">
    <property type="entry name" value="lambda repressor-like DNA-binding domains"/>
    <property type="match status" value="1"/>
</dbReference>
<keyword evidence="3" id="KW-0804">Transcription</keyword>
<evidence type="ECO:0000259" key="4">
    <source>
        <dbReference type="PROSITE" id="PS50943"/>
    </source>
</evidence>